<feature type="signal peptide" evidence="2">
    <location>
        <begin position="1"/>
        <end position="20"/>
    </location>
</feature>
<comment type="caution">
    <text evidence="4">The sequence shown here is derived from an EMBL/GenBank/DDBJ whole genome shotgun (WGS) entry which is preliminary data.</text>
</comment>
<dbReference type="Pfam" id="PF18962">
    <property type="entry name" value="Por_Secre_tail"/>
    <property type="match status" value="1"/>
</dbReference>
<dbReference type="InterPro" id="IPR006626">
    <property type="entry name" value="PbH1"/>
</dbReference>
<proteinExistence type="predicted"/>
<dbReference type="EMBL" id="JBHSQB010000009">
    <property type="protein sequence ID" value="MFC6097693.1"/>
    <property type="molecule type" value="Genomic_DNA"/>
</dbReference>
<dbReference type="NCBIfam" id="TIGR04183">
    <property type="entry name" value="Por_Secre_tail"/>
    <property type="match status" value="1"/>
</dbReference>
<gene>
    <name evidence="4" type="ORF">ACFPVY_13635</name>
</gene>
<dbReference type="Pfam" id="PF14592">
    <property type="entry name" value="Chondroitinas_B"/>
    <property type="match status" value="1"/>
</dbReference>
<dbReference type="SUPFAM" id="SSF51126">
    <property type="entry name" value="Pectin lyase-like"/>
    <property type="match status" value="1"/>
</dbReference>
<organism evidence="4 5">
    <name type="scientific">Flavobacterium qiangtangense</name>
    <dbReference type="NCBI Taxonomy" id="1442595"/>
    <lineage>
        <taxon>Bacteria</taxon>
        <taxon>Pseudomonadati</taxon>
        <taxon>Bacteroidota</taxon>
        <taxon>Flavobacteriia</taxon>
        <taxon>Flavobacteriales</taxon>
        <taxon>Flavobacteriaceae</taxon>
        <taxon>Flavobacterium</taxon>
    </lineage>
</organism>
<dbReference type="Proteomes" id="UP001596287">
    <property type="component" value="Unassembled WGS sequence"/>
</dbReference>
<accession>A0ABW1PPV3</accession>
<protein>
    <submittedName>
        <fullName evidence="4">Chondroitinase-B domain-containing protein</fullName>
    </submittedName>
</protein>
<dbReference type="InterPro" id="IPR011050">
    <property type="entry name" value="Pectin_lyase_fold/virulence"/>
</dbReference>
<dbReference type="CDD" id="cd14251">
    <property type="entry name" value="PL-6"/>
    <property type="match status" value="1"/>
</dbReference>
<evidence type="ECO:0000256" key="1">
    <source>
        <dbReference type="ARBA" id="ARBA00022729"/>
    </source>
</evidence>
<dbReference type="InterPro" id="IPR012334">
    <property type="entry name" value="Pectin_lyas_fold"/>
</dbReference>
<reference evidence="5" key="1">
    <citation type="journal article" date="2019" name="Int. J. Syst. Evol. Microbiol.">
        <title>The Global Catalogue of Microorganisms (GCM) 10K type strain sequencing project: providing services to taxonomists for standard genome sequencing and annotation.</title>
        <authorList>
            <consortium name="The Broad Institute Genomics Platform"/>
            <consortium name="The Broad Institute Genome Sequencing Center for Infectious Disease"/>
            <person name="Wu L."/>
            <person name="Ma J."/>
        </authorList>
    </citation>
    <scope>NUCLEOTIDE SEQUENCE [LARGE SCALE GENOMIC DNA]</scope>
    <source>
        <strain evidence="5">CCUG 49679</strain>
    </source>
</reference>
<keyword evidence="1 2" id="KW-0732">Signal</keyword>
<evidence type="ECO:0000313" key="4">
    <source>
        <dbReference type="EMBL" id="MFC6097693.1"/>
    </source>
</evidence>
<name>A0ABW1PPV3_9FLAO</name>
<evidence type="ECO:0000313" key="5">
    <source>
        <dbReference type="Proteomes" id="UP001596287"/>
    </source>
</evidence>
<dbReference type="InterPro" id="IPR039513">
    <property type="entry name" value="PL-6"/>
</dbReference>
<feature type="domain" description="Secretion system C-terminal sorting" evidence="3">
    <location>
        <begin position="519"/>
        <end position="591"/>
    </location>
</feature>
<keyword evidence="5" id="KW-1185">Reference proteome</keyword>
<dbReference type="RefSeq" id="WP_379792657.1">
    <property type="nucleotide sequence ID" value="NZ_JBHSQB010000009.1"/>
</dbReference>
<sequence length="594" mass="65219">MSKKYFLSFFALFICLIANSQTTVTTDTSLQTLVNAATPGSTFVIPDGTYPDFYCSFTKIATAENPITIKAQTVGGVTLTGNSAFVFKKSAHIILEGFVFNCQSNSTLVKLEASNNIRITRNVFELAATSSVKWVVVTGYYNDYTFQFLSHHNRIDHNIFKNKTTAGNYITLDGTYNQDQTVNQQSQYDRIDHNYFYNNGPRLENEKEAIRIGNSQLSQSSGNTTVEFNLFEECDGDPEIVSVKSCDNIIRHNTFNRNYGSLTLRQGNRNIAEGNYFFGGGKPNGLFGTTPIYTGGIRAYGKDHIIKNNYLEGLQGTMFDAPITLTQGDAITGVNTDFSLHFRGESITIAYNTLVNNAHGIQIGYAKSNGSYNIKLQDITIANNLVTGSQNSMVKIFNDQLGEVSWMNNIFYPTANATVIDGGPAFNSTQASVQNPNLALTGTIWKSTNTSPIIASGVPSLNVNEDIDGQSRPTSSNAGADHFSTATPTYFPVTINDVGPFASEESLSVVSKDFLSVKIFPNPTAGNFEINLNQTDFNEVTVSVYDVHAKLILEENHKQSEENIKFNLENQPAGLYLVKVNAGSKSGTYKILKN</sequence>
<dbReference type="Gene3D" id="2.160.20.10">
    <property type="entry name" value="Single-stranded right-handed beta-helix, Pectin lyase-like"/>
    <property type="match status" value="1"/>
</dbReference>
<evidence type="ECO:0000256" key="2">
    <source>
        <dbReference type="SAM" id="SignalP"/>
    </source>
</evidence>
<dbReference type="InterPro" id="IPR026444">
    <property type="entry name" value="Secre_tail"/>
</dbReference>
<evidence type="ECO:0000259" key="3">
    <source>
        <dbReference type="Pfam" id="PF18962"/>
    </source>
</evidence>
<feature type="chain" id="PRO_5045142560" evidence="2">
    <location>
        <begin position="21"/>
        <end position="594"/>
    </location>
</feature>
<dbReference type="SMART" id="SM00710">
    <property type="entry name" value="PbH1"/>
    <property type="match status" value="6"/>
</dbReference>